<evidence type="ECO:0000313" key="1">
    <source>
        <dbReference type="EMBL" id="GFO15904.1"/>
    </source>
</evidence>
<organism evidence="1 2">
    <name type="scientific">Plakobranchus ocellatus</name>
    <dbReference type="NCBI Taxonomy" id="259542"/>
    <lineage>
        <taxon>Eukaryota</taxon>
        <taxon>Metazoa</taxon>
        <taxon>Spiralia</taxon>
        <taxon>Lophotrochozoa</taxon>
        <taxon>Mollusca</taxon>
        <taxon>Gastropoda</taxon>
        <taxon>Heterobranchia</taxon>
        <taxon>Euthyneura</taxon>
        <taxon>Panpulmonata</taxon>
        <taxon>Sacoglossa</taxon>
        <taxon>Placobranchoidea</taxon>
        <taxon>Plakobranchidae</taxon>
        <taxon>Plakobranchus</taxon>
    </lineage>
</organism>
<dbReference type="AlphaFoldDB" id="A0AAV4B762"/>
<sequence length="95" mass="11216">MSDIVHVQLNLTLIFQILQFLKKILQARDRLIQRFSSESEEARSKVHDLRQRMINRGVPVRFFRTLEELGQIVLEDWVEVINTVLPPLLHSVKLL</sequence>
<accession>A0AAV4B762</accession>
<dbReference type="EMBL" id="BLXT01004631">
    <property type="protein sequence ID" value="GFO15904.1"/>
    <property type="molecule type" value="Genomic_DNA"/>
</dbReference>
<dbReference type="Proteomes" id="UP000735302">
    <property type="component" value="Unassembled WGS sequence"/>
</dbReference>
<comment type="caution">
    <text evidence="1">The sequence shown here is derived from an EMBL/GenBank/DDBJ whole genome shotgun (WGS) entry which is preliminary data.</text>
</comment>
<name>A0AAV4B762_9GAST</name>
<protein>
    <submittedName>
        <fullName evidence="1">Tetratricopeptide repeat protein gnn</fullName>
    </submittedName>
</protein>
<gene>
    <name evidence="1" type="ORF">PoB_004240900</name>
</gene>
<keyword evidence="2" id="KW-1185">Reference proteome</keyword>
<feature type="non-terminal residue" evidence="1">
    <location>
        <position position="95"/>
    </location>
</feature>
<proteinExistence type="predicted"/>
<evidence type="ECO:0000313" key="2">
    <source>
        <dbReference type="Proteomes" id="UP000735302"/>
    </source>
</evidence>
<reference evidence="1 2" key="1">
    <citation type="journal article" date="2021" name="Elife">
        <title>Chloroplast acquisition without the gene transfer in kleptoplastic sea slugs, Plakobranchus ocellatus.</title>
        <authorList>
            <person name="Maeda T."/>
            <person name="Takahashi S."/>
            <person name="Yoshida T."/>
            <person name="Shimamura S."/>
            <person name="Takaki Y."/>
            <person name="Nagai Y."/>
            <person name="Toyoda A."/>
            <person name="Suzuki Y."/>
            <person name="Arimoto A."/>
            <person name="Ishii H."/>
            <person name="Satoh N."/>
            <person name="Nishiyama T."/>
            <person name="Hasebe M."/>
            <person name="Maruyama T."/>
            <person name="Minagawa J."/>
            <person name="Obokata J."/>
            <person name="Shigenobu S."/>
        </authorList>
    </citation>
    <scope>NUCLEOTIDE SEQUENCE [LARGE SCALE GENOMIC DNA]</scope>
</reference>